<evidence type="ECO:0000256" key="1">
    <source>
        <dbReference type="SAM" id="MobiDB-lite"/>
    </source>
</evidence>
<dbReference type="EMBL" id="CAAALY010021603">
    <property type="protein sequence ID" value="VEL14560.1"/>
    <property type="molecule type" value="Genomic_DNA"/>
</dbReference>
<sequence>MNFKKNPQLFSTRLVKRSALLVSLTSCCVVLRVARLTDDADYDAGETPGNVPRPRSHFGNDHADNGLRTRSLTVLMMPINERIAMCKLIVIVMVLMNDFSDCGGGTILEDGIHPILGLGNPGQPATNFPTRGCSDDCPRLQLGMR</sequence>
<organism evidence="2 3">
    <name type="scientific">Protopolystoma xenopodis</name>
    <dbReference type="NCBI Taxonomy" id="117903"/>
    <lineage>
        <taxon>Eukaryota</taxon>
        <taxon>Metazoa</taxon>
        <taxon>Spiralia</taxon>
        <taxon>Lophotrochozoa</taxon>
        <taxon>Platyhelminthes</taxon>
        <taxon>Monogenea</taxon>
        <taxon>Polyopisthocotylea</taxon>
        <taxon>Polystomatidea</taxon>
        <taxon>Polystomatidae</taxon>
        <taxon>Protopolystoma</taxon>
    </lineage>
</organism>
<protein>
    <submittedName>
        <fullName evidence="2">Uncharacterized protein</fullName>
    </submittedName>
</protein>
<reference evidence="2" key="1">
    <citation type="submission" date="2018-11" db="EMBL/GenBank/DDBJ databases">
        <authorList>
            <consortium name="Pathogen Informatics"/>
        </authorList>
    </citation>
    <scope>NUCLEOTIDE SEQUENCE</scope>
</reference>
<gene>
    <name evidence="2" type="ORF">PXEA_LOCUS8000</name>
</gene>
<evidence type="ECO:0000313" key="3">
    <source>
        <dbReference type="Proteomes" id="UP000784294"/>
    </source>
</evidence>
<feature type="region of interest" description="Disordered" evidence="1">
    <location>
        <begin position="42"/>
        <end position="64"/>
    </location>
</feature>
<dbReference type="Proteomes" id="UP000784294">
    <property type="component" value="Unassembled WGS sequence"/>
</dbReference>
<dbReference type="AlphaFoldDB" id="A0A448WLA4"/>
<keyword evidence="3" id="KW-1185">Reference proteome</keyword>
<proteinExistence type="predicted"/>
<comment type="caution">
    <text evidence="2">The sequence shown here is derived from an EMBL/GenBank/DDBJ whole genome shotgun (WGS) entry which is preliminary data.</text>
</comment>
<evidence type="ECO:0000313" key="2">
    <source>
        <dbReference type="EMBL" id="VEL14560.1"/>
    </source>
</evidence>
<accession>A0A448WLA4</accession>
<name>A0A448WLA4_9PLAT</name>